<dbReference type="Proteomes" id="UP000295382">
    <property type="component" value="Unassembled WGS sequence"/>
</dbReference>
<dbReference type="PROSITE" id="PS51257">
    <property type="entry name" value="PROKAR_LIPOPROTEIN"/>
    <property type="match status" value="1"/>
</dbReference>
<dbReference type="OrthoDB" id="9770043at2"/>
<keyword evidence="1" id="KW-0732">Signal</keyword>
<evidence type="ECO:0000259" key="2">
    <source>
        <dbReference type="Pfam" id="PF22807"/>
    </source>
</evidence>
<feature type="domain" description="Pyrroloquinoline quinone-dependent pyranose dehydrogenase beta-propeller" evidence="2">
    <location>
        <begin position="81"/>
        <end position="465"/>
    </location>
</feature>
<dbReference type="InterPro" id="IPR011041">
    <property type="entry name" value="Quinoprot_gluc/sorb_DH_b-prop"/>
</dbReference>
<dbReference type="RefSeq" id="WP_132259076.1">
    <property type="nucleotide sequence ID" value="NZ_SLZQ01000007.1"/>
</dbReference>
<dbReference type="Pfam" id="PF22807">
    <property type="entry name" value="TrAA12"/>
    <property type="match status" value="1"/>
</dbReference>
<reference evidence="3 4" key="1">
    <citation type="submission" date="2019-03" db="EMBL/GenBank/DDBJ databases">
        <title>Genomic Encyclopedia of Type Strains, Phase IV (KMG-IV): sequencing the most valuable type-strain genomes for metagenomic binning, comparative biology and taxonomic classification.</title>
        <authorList>
            <person name="Goeker M."/>
        </authorList>
    </citation>
    <scope>NUCLEOTIDE SEQUENCE [LARGE SCALE GENOMIC DNA]</scope>
    <source>
        <strain evidence="3 4">DSM 7445</strain>
    </source>
</reference>
<accession>A0A4R3HTC9</accession>
<organism evidence="3 4">
    <name type="scientific">Paucimonas lemoignei</name>
    <name type="common">Pseudomonas lemoignei</name>
    <dbReference type="NCBI Taxonomy" id="29443"/>
    <lineage>
        <taxon>Bacteria</taxon>
        <taxon>Pseudomonadati</taxon>
        <taxon>Pseudomonadota</taxon>
        <taxon>Betaproteobacteria</taxon>
        <taxon>Burkholderiales</taxon>
        <taxon>Burkholderiaceae</taxon>
        <taxon>Paucimonas</taxon>
    </lineage>
</organism>
<dbReference type="PANTHER" id="PTHR19328">
    <property type="entry name" value="HEDGEHOG-INTERACTING PROTEIN"/>
    <property type="match status" value="1"/>
</dbReference>
<protein>
    <submittedName>
        <fullName evidence="3">Glucose/arabinose dehydrogenase</fullName>
    </submittedName>
</protein>
<evidence type="ECO:0000313" key="3">
    <source>
        <dbReference type="EMBL" id="TCS36238.1"/>
    </source>
</evidence>
<dbReference type="SUPFAM" id="SSF50952">
    <property type="entry name" value="Soluble quinoprotein glucose dehydrogenase"/>
    <property type="match status" value="1"/>
</dbReference>
<dbReference type="EMBL" id="SLZQ01000007">
    <property type="protein sequence ID" value="TCS36238.1"/>
    <property type="molecule type" value="Genomic_DNA"/>
</dbReference>
<name>A0A4R3HTC9_PAULE</name>
<evidence type="ECO:0000256" key="1">
    <source>
        <dbReference type="SAM" id="SignalP"/>
    </source>
</evidence>
<keyword evidence="4" id="KW-1185">Reference proteome</keyword>
<dbReference type="AlphaFoldDB" id="A0A4R3HTC9"/>
<proteinExistence type="predicted"/>
<dbReference type="PANTHER" id="PTHR19328:SF53">
    <property type="entry name" value="MEMBRANE PROTEIN"/>
    <property type="match status" value="1"/>
</dbReference>
<comment type="caution">
    <text evidence="3">The sequence shown here is derived from an EMBL/GenBank/DDBJ whole genome shotgun (WGS) entry which is preliminary data.</text>
</comment>
<dbReference type="InterPro" id="IPR011042">
    <property type="entry name" value="6-blade_b-propeller_TolB-like"/>
</dbReference>
<dbReference type="InterPro" id="IPR054539">
    <property type="entry name" value="Beta-prop_PDH"/>
</dbReference>
<gene>
    <name evidence="3" type="ORF">EDC30_10755</name>
</gene>
<dbReference type="Gene3D" id="2.120.10.30">
    <property type="entry name" value="TolB, C-terminal domain"/>
    <property type="match status" value="1"/>
</dbReference>
<evidence type="ECO:0000313" key="4">
    <source>
        <dbReference type="Proteomes" id="UP000295382"/>
    </source>
</evidence>
<feature type="signal peptide" evidence="1">
    <location>
        <begin position="1"/>
        <end position="26"/>
    </location>
</feature>
<feature type="chain" id="PRO_5020573216" evidence="1">
    <location>
        <begin position="27"/>
        <end position="469"/>
    </location>
</feature>
<sequence>MASLKSTSHCAWLVSIACLINLGACSGGGDAAAPIASQAEQSTQAEGAATPALAAASVLATLDIPASLTAPPFDVPRQLTVPPGFGIRLWARVEGARFMARAPNGDILVSQPGSGQVVLLRERSNDLPQAFTFASGLQKPHDLVFHTIGTTTYLYIAESNRITRSVYQSGDTRSATRETVVADLPDASNMTELQGNYAHELKNIALSPEHKLYVSIASSCNACIEDTQSDPLRGAIYEYNADGSGRRLYARGLRNAEGLDFLPGSSALWVAVNNRDNVPYPFENDADGNGTNDAGQILPSYVDNNPPEPFTRVRDGGNYGWPFCNVLPNAEMSNLESAPDYMLNRNSSQFDCTTADRASKGIRAHSAPLGLSFLQGSTVPEAYRSGAAIALHGCWNCTTLSAGYKVVYFSFDAEGNAGSEIDLVTGFVTDPVARSLWGRPVDVIPDANGNILISDDYAGAIYQLYPKVQ</sequence>